<feature type="domain" description="Alpha/beta-hydrolase catalytic" evidence="2">
    <location>
        <begin position="253"/>
        <end position="543"/>
    </location>
</feature>
<proteinExistence type="predicted"/>
<evidence type="ECO:0000256" key="1">
    <source>
        <dbReference type="SAM" id="Phobius"/>
    </source>
</evidence>
<feature type="transmembrane region" description="Helical" evidence="1">
    <location>
        <begin position="166"/>
        <end position="186"/>
    </location>
</feature>
<organism evidence="4 5">
    <name type="scientific">Arthrobacter psychrolactophilus</name>
    <dbReference type="NCBI Taxonomy" id="92442"/>
    <lineage>
        <taxon>Bacteria</taxon>
        <taxon>Bacillati</taxon>
        <taxon>Actinomycetota</taxon>
        <taxon>Actinomycetes</taxon>
        <taxon>Micrococcales</taxon>
        <taxon>Micrococcaceae</taxon>
        <taxon>Arthrobacter</taxon>
    </lineage>
</organism>
<name>A0A2V5ILQ4_9MICC</name>
<dbReference type="RefSeq" id="WP_110486357.1">
    <property type="nucleotide sequence ID" value="NZ_QJVC01000020.1"/>
</dbReference>
<evidence type="ECO:0008006" key="6">
    <source>
        <dbReference type="Google" id="ProtNLM"/>
    </source>
</evidence>
<keyword evidence="1" id="KW-1133">Transmembrane helix</keyword>
<dbReference type="AlphaFoldDB" id="A0A2V5ILQ4"/>
<dbReference type="EMBL" id="QJVC01000020">
    <property type="protein sequence ID" value="PYI37578.1"/>
    <property type="molecule type" value="Genomic_DNA"/>
</dbReference>
<dbReference type="InterPro" id="IPR027788">
    <property type="entry name" value="Alpha/beta-hydrolase_N_dom"/>
</dbReference>
<dbReference type="OrthoDB" id="4397445at2"/>
<evidence type="ECO:0000259" key="3">
    <source>
        <dbReference type="Pfam" id="PF15420"/>
    </source>
</evidence>
<feature type="domain" description="Alpha/beta-hydrolase N-terminal" evidence="3">
    <location>
        <begin position="23"/>
        <end position="236"/>
    </location>
</feature>
<protein>
    <recommendedName>
        <fullName evidence="6">Alpha/beta-hydrolase catalytic domain-containing protein</fullName>
    </recommendedName>
</protein>
<keyword evidence="1" id="KW-0812">Transmembrane</keyword>
<dbReference type="Pfam" id="PF10081">
    <property type="entry name" value="Abhydrolase_9"/>
    <property type="match status" value="1"/>
</dbReference>
<gene>
    <name evidence="4" type="ORF">CVS30_15025</name>
</gene>
<dbReference type="InterPro" id="IPR027787">
    <property type="entry name" value="Alpha/beta-hydrolase_catalytic"/>
</dbReference>
<sequence>MRTTGTTRLVGIAAGLSAIALALTPSLVPRPALFQGFLAGLSFGLAYLAAAFLCRLAARFYARRRTLASAPRLTFPLWVWWLVGAAGVGYTVVIGLLAIAWQNDVRDKVDMPAVDGVDLLTFFAVTLVMAGVVFGAHRGLTAIAAMARRQVSRVSEQAGVIRTSGILAGALCAVVVLGLLVTAALVGTDRVYAARNASTPEGISEPDSTARSAGAESAVDWDKLGMQGRAFVGGGPTAAQITAVTHIPAKTPVRVYVGQQQEDSLAARAELAVAELKRTGGFERATLMVATPTGSGWLERQAIDSLEYLQGGDTAIVSLQYSYQPSWVSFLFHQDLPREAGQELFSAVHAEWLTLPEQERPRLLVYGLSLGASGMQAAFSDSSDMLTSVDGAVFSGAPNNSQPWGTLQDQRDTGSPPWQPVYDSGKNIRWLSNNGDFEKLPGTWEATRVAYLQHGTDAVSWLTPRLIWSKPDWLGGSAASGGRAPDVSDSMRWIPGVTYLQVAFDMFMGEAVPANHGHNFGDVAVAAWNGVAPSGLDEESVARVQSIIASYAHEDSIDN</sequence>
<keyword evidence="1" id="KW-0472">Membrane</keyword>
<feature type="transmembrane region" description="Helical" evidence="1">
    <location>
        <begin position="32"/>
        <end position="58"/>
    </location>
</feature>
<evidence type="ECO:0000313" key="4">
    <source>
        <dbReference type="EMBL" id="PYI37578.1"/>
    </source>
</evidence>
<dbReference type="Pfam" id="PF15420">
    <property type="entry name" value="Abhydrolase_9_N"/>
    <property type="match status" value="1"/>
</dbReference>
<feature type="transmembrane region" description="Helical" evidence="1">
    <location>
        <begin position="121"/>
        <end position="145"/>
    </location>
</feature>
<reference evidence="4 5" key="1">
    <citation type="submission" date="2018-05" db="EMBL/GenBank/DDBJ databases">
        <title>Genetic diversity of glacier-inhabiting Cryobacterium bacteria in China and description of Cryobacterium mengkeensis sp. nov. and Arthrobacter glacialis sp. nov.</title>
        <authorList>
            <person name="Liu Q."/>
            <person name="Xin Y.-H."/>
        </authorList>
    </citation>
    <scope>NUCLEOTIDE SEQUENCE [LARGE SCALE GENOMIC DNA]</scope>
    <source>
        <strain evidence="4 5">B7</strain>
    </source>
</reference>
<feature type="transmembrane region" description="Helical" evidence="1">
    <location>
        <begin position="78"/>
        <end position="101"/>
    </location>
</feature>
<evidence type="ECO:0000259" key="2">
    <source>
        <dbReference type="Pfam" id="PF10081"/>
    </source>
</evidence>
<dbReference type="Proteomes" id="UP000247980">
    <property type="component" value="Unassembled WGS sequence"/>
</dbReference>
<evidence type="ECO:0000313" key="5">
    <source>
        <dbReference type="Proteomes" id="UP000247980"/>
    </source>
</evidence>
<keyword evidence="5" id="KW-1185">Reference proteome</keyword>
<comment type="caution">
    <text evidence="4">The sequence shown here is derived from an EMBL/GenBank/DDBJ whole genome shotgun (WGS) entry which is preliminary data.</text>
</comment>
<accession>A0A2V5ILQ4</accession>